<dbReference type="Gene3D" id="3.30.360.10">
    <property type="entry name" value="Dihydrodipicolinate Reductase, domain 2"/>
    <property type="match status" value="1"/>
</dbReference>
<dbReference type="Gene3D" id="3.40.50.720">
    <property type="entry name" value="NAD(P)-binding Rossmann-like Domain"/>
    <property type="match status" value="1"/>
</dbReference>
<dbReference type="SUPFAM" id="SSF51735">
    <property type="entry name" value="NAD(P)-binding Rossmann-fold domains"/>
    <property type="match status" value="1"/>
</dbReference>
<dbReference type="Pfam" id="PF22725">
    <property type="entry name" value="GFO_IDH_MocA_C3"/>
    <property type="match status" value="1"/>
</dbReference>
<evidence type="ECO:0000313" key="4">
    <source>
        <dbReference type="Proteomes" id="UP000184286"/>
    </source>
</evidence>
<evidence type="ECO:0000259" key="2">
    <source>
        <dbReference type="Pfam" id="PF22725"/>
    </source>
</evidence>
<dbReference type="RefSeq" id="WP_073491449.1">
    <property type="nucleotide sequence ID" value="NZ_MPOH02000022.1"/>
</dbReference>
<sequence>MRVAVVGLGWVAREVWLPRLVKHPDFDVVAVVEPRPEAVERAGALVAGARVYAGHEELGRGEADLVFVLTPNYTHGALAGHFLRQGLAVFLEKPTGTDFGHLRLLEDAARDGGGRLLLSTAARHRSDVGELARLVADGALGTPRLAELSWVRSRGIPGSDWFARRETAGGGVLVDLGWHVIDVLHHLWGASGVRHATALPFCDFLTREGWGADWHAGGAALANADVEDQLTALVATERYGMYLRFAWASHETVDRTRLVLHGTEGTAELTTTFGFSPRRVAEPTLTLRREGGERRVPLPPAGVGDEYDLQLDALADELDRPDATGRALREAREALVVVEACYRATSADWTAPETNS</sequence>
<organism evidence="3 4">
    <name type="scientific">Streptomyces phaeoluteigriseus</name>
    <dbReference type="NCBI Taxonomy" id="114686"/>
    <lineage>
        <taxon>Bacteria</taxon>
        <taxon>Bacillati</taxon>
        <taxon>Actinomycetota</taxon>
        <taxon>Actinomycetes</taxon>
        <taxon>Kitasatosporales</taxon>
        <taxon>Streptomycetaceae</taxon>
        <taxon>Streptomyces</taxon>
        <taxon>Streptomyces aurantiacus group</taxon>
    </lineage>
</organism>
<dbReference type="AlphaFoldDB" id="A0A1V6MIA5"/>
<dbReference type="STRING" id="114686.BM536_035940"/>
<dbReference type="InterPro" id="IPR051317">
    <property type="entry name" value="Gfo/Idh/MocA_oxidoreduct"/>
</dbReference>
<reference evidence="4" key="1">
    <citation type="submission" date="2016-11" db="EMBL/GenBank/DDBJ databases">
        <authorList>
            <person name="Schniete J.K."/>
            <person name="Salih T."/>
            <person name="Algora Gallardo L."/>
            <person name="Martinez Fernandez S."/>
            <person name="Herron P.R."/>
        </authorList>
    </citation>
    <scope>NUCLEOTIDE SEQUENCE [LARGE SCALE GENOMIC DNA]</scope>
    <source>
        <strain evidence="4">DSM 41896</strain>
    </source>
</reference>
<gene>
    <name evidence="3" type="ORF">BM536_035940</name>
</gene>
<feature type="domain" description="Gfo/Idh/MocA-like oxidoreductase N-terminal" evidence="1">
    <location>
        <begin position="1"/>
        <end position="115"/>
    </location>
</feature>
<dbReference type="Pfam" id="PF01408">
    <property type="entry name" value="GFO_IDH_MocA"/>
    <property type="match status" value="1"/>
</dbReference>
<comment type="caution">
    <text evidence="3">The sequence shown here is derived from an EMBL/GenBank/DDBJ whole genome shotgun (WGS) entry which is preliminary data.</text>
</comment>
<evidence type="ECO:0000259" key="1">
    <source>
        <dbReference type="Pfam" id="PF01408"/>
    </source>
</evidence>
<name>A0A1V6MIA5_9ACTN</name>
<reference evidence="3 4" key="2">
    <citation type="submission" date="2017-02" db="EMBL/GenBank/DDBJ databases">
        <title>Draft genome sequence of Streptomyces phaeoluteigriseus type strain DSM41896.</title>
        <authorList>
            <person name="Salih T.S."/>
            <person name="Algora Gallardo L."/>
            <person name="Melo Santos T."/>
            <person name="Filgueira Martinez S."/>
            <person name="Herron P.R."/>
        </authorList>
    </citation>
    <scope>NUCLEOTIDE SEQUENCE [LARGE SCALE GENOMIC DNA]</scope>
    <source>
        <strain evidence="3 4">DSM 41896</strain>
    </source>
</reference>
<dbReference type="GO" id="GO:0000166">
    <property type="term" value="F:nucleotide binding"/>
    <property type="evidence" value="ECO:0007669"/>
    <property type="project" value="InterPro"/>
</dbReference>
<protein>
    <recommendedName>
        <fullName evidence="5">Oxidoreductase</fullName>
    </recommendedName>
</protein>
<dbReference type="InterPro" id="IPR055170">
    <property type="entry name" value="GFO_IDH_MocA-like_dom"/>
</dbReference>
<evidence type="ECO:0008006" key="5">
    <source>
        <dbReference type="Google" id="ProtNLM"/>
    </source>
</evidence>
<accession>A0A1V6MIA5</accession>
<dbReference type="PANTHER" id="PTHR43708">
    <property type="entry name" value="CONSERVED EXPRESSED OXIDOREDUCTASE (EUROFUNG)"/>
    <property type="match status" value="1"/>
</dbReference>
<dbReference type="PANTHER" id="PTHR43708:SF8">
    <property type="entry name" value="OXIDOREDUCTASE"/>
    <property type="match status" value="1"/>
</dbReference>
<dbReference type="EMBL" id="MPOH02000022">
    <property type="protein sequence ID" value="OQD52032.1"/>
    <property type="molecule type" value="Genomic_DNA"/>
</dbReference>
<evidence type="ECO:0000313" key="3">
    <source>
        <dbReference type="EMBL" id="OQD52032.1"/>
    </source>
</evidence>
<feature type="domain" description="GFO/IDH/MocA-like oxidoreductase" evidence="2">
    <location>
        <begin position="130"/>
        <end position="268"/>
    </location>
</feature>
<proteinExistence type="predicted"/>
<dbReference type="InterPro" id="IPR036291">
    <property type="entry name" value="NAD(P)-bd_dom_sf"/>
</dbReference>
<dbReference type="Proteomes" id="UP000184286">
    <property type="component" value="Unassembled WGS sequence"/>
</dbReference>
<dbReference type="InterPro" id="IPR000683">
    <property type="entry name" value="Gfo/Idh/MocA-like_OxRdtase_N"/>
</dbReference>
<dbReference type="OrthoDB" id="256869at2"/>
<dbReference type="SUPFAM" id="SSF55347">
    <property type="entry name" value="Glyceraldehyde-3-phosphate dehydrogenase-like, C-terminal domain"/>
    <property type="match status" value="1"/>
</dbReference>